<protein>
    <recommendedName>
        <fullName evidence="7">Lipoprotein</fullName>
    </recommendedName>
</protein>
<evidence type="ECO:0000313" key="4">
    <source>
        <dbReference type="EMBL" id="KRU11309.1"/>
    </source>
</evidence>
<dbReference type="AlphaFoldDB" id="A0A0H3J9F0"/>
<feature type="compositionally biased region" description="Low complexity" evidence="1">
    <location>
        <begin position="26"/>
        <end position="37"/>
    </location>
</feature>
<reference evidence="4 5" key="3">
    <citation type="journal article" name="Genome Announc.">
        <title>Improved Draft Genome Sequence of Clostridium pasteurianum Strain ATCC 6013 (DSM 525) Using a Hybrid Next-Generation Sequencing Approach.</title>
        <authorList>
            <person name="Pyne M.E."/>
            <person name="Utturkar S."/>
            <person name="Brown S.D."/>
            <person name="Moo-Young M."/>
            <person name="Chung D.A."/>
            <person name="Chou C.P."/>
        </authorList>
    </citation>
    <scope>NUCLEOTIDE SEQUENCE [LARGE SCALE GENOMIC DNA]</scope>
    <source>
        <strain evidence="4 5">ATCC 6013</strain>
    </source>
</reference>
<accession>A0A0H3J9F0</accession>
<feature type="chain" id="PRO_5038209442" description="Lipoprotein" evidence="2">
    <location>
        <begin position="23"/>
        <end position="175"/>
    </location>
</feature>
<evidence type="ECO:0000313" key="6">
    <source>
        <dbReference type="Proteomes" id="UP000030905"/>
    </source>
</evidence>
<dbReference type="EMBL" id="CP009268">
    <property type="protein sequence ID" value="AJA52681.1"/>
    <property type="molecule type" value="Genomic_DNA"/>
</dbReference>
<reference evidence="3 6" key="1">
    <citation type="journal article" date="2015" name="Genome Announc.">
        <title>Complete Genome Sequence of the Nitrogen-Fixing and Solvent-Producing Clostridium pasteurianum DSM 525.</title>
        <authorList>
            <person name="Poehlein A."/>
            <person name="Grosse-Honebrink A."/>
            <person name="Zhang Y."/>
            <person name="Minton N.P."/>
            <person name="Daniel R."/>
        </authorList>
    </citation>
    <scope>NUCLEOTIDE SEQUENCE [LARGE SCALE GENOMIC DNA]</scope>
    <source>
        <strain evidence="3">DSM 525</strain>
        <strain evidence="6">DSM 525 / ATCC 6013</strain>
    </source>
</reference>
<dbReference type="PROSITE" id="PS51257">
    <property type="entry name" value="PROKAR_LIPOPROTEIN"/>
    <property type="match status" value="1"/>
</dbReference>
<keyword evidence="2" id="KW-0732">Signal</keyword>
<evidence type="ECO:0000313" key="5">
    <source>
        <dbReference type="Proteomes" id="UP000028042"/>
    </source>
</evidence>
<gene>
    <name evidence="3" type="ORF">CLPA_c26250</name>
    <name evidence="4" type="ORF">CP6013_00556</name>
</gene>
<dbReference type="KEGG" id="cpat:CLPA_c26250"/>
<feature type="signal peptide" evidence="2">
    <location>
        <begin position="1"/>
        <end position="22"/>
    </location>
</feature>
<proteinExistence type="predicted"/>
<sequence length="175" mass="18821">MKKSNKIVSAIIAASLSVLIFAGCQSNSSTSSQNSTKKSTEEKTANSEEMQKNFESKLKELVSAGTITEAQSTKILSTLTSDMSKMGNKGQRSNRERENPLEQGSSVSPENKDEENTTGNEQGQVGHARNNPLSQLISDGVITEDQANKVMSALMGDRQNSNDTNKSTSSNVTNQ</sequence>
<evidence type="ECO:0000256" key="1">
    <source>
        <dbReference type="SAM" id="MobiDB-lite"/>
    </source>
</evidence>
<reference evidence="4" key="2">
    <citation type="submission" date="2015-10" db="EMBL/GenBank/DDBJ databases">
        <title>Improved Draft Genome Sequence of Clostridium pasteurianum Strain ATCC 6013 (DSM 525) Using a Hybrid Next-Generation Sequencing Approach.</title>
        <authorList>
            <person name="Pyne M.E."/>
            <person name="Utturkar S.M."/>
            <person name="Brown S.D."/>
            <person name="Moo-Young M."/>
            <person name="Chung D.A."/>
            <person name="Chou P.C."/>
        </authorList>
    </citation>
    <scope>NUCLEOTIDE SEQUENCE</scope>
    <source>
        <strain evidence="4">ATCC 6013</strain>
    </source>
</reference>
<dbReference type="Proteomes" id="UP000028042">
    <property type="component" value="Unassembled WGS sequence"/>
</dbReference>
<feature type="compositionally biased region" description="Basic and acidic residues" evidence="1">
    <location>
        <begin position="38"/>
        <end position="60"/>
    </location>
</feature>
<dbReference type="RefSeq" id="WP_003442510.1">
    <property type="nucleotide sequence ID" value="NZ_ANZB01000003.1"/>
</dbReference>
<name>A0A0H3J9F0_CLOPA</name>
<dbReference type="PATRIC" id="fig|1262449.3.peg.1070"/>
<feature type="compositionally biased region" description="Polar residues" evidence="1">
    <location>
        <begin position="65"/>
        <end position="83"/>
    </location>
</feature>
<dbReference type="GeneID" id="93074756"/>
<evidence type="ECO:0000256" key="2">
    <source>
        <dbReference type="SAM" id="SignalP"/>
    </source>
</evidence>
<keyword evidence="6" id="KW-1185">Reference proteome</keyword>
<dbReference type="eggNOG" id="ENOG5032KUA">
    <property type="taxonomic scope" value="Bacteria"/>
</dbReference>
<dbReference type="KEGG" id="cpae:CPAST_c26250"/>
<evidence type="ECO:0008006" key="7">
    <source>
        <dbReference type="Google" id="ProtNLM"/>
    </source>
</evidence>
<dbReference type="EMBL" id="JPGY02000001">
    <property type="protein sequence ID" value="KRU11309.1"/>
    <property type="molecule type" value="Genomic_DNA"/>
</dbReference>
<feature type="region of interest" description="Disordered" evidence="1">
    <location>
        <begin position="25"/>
        <end position="175"/>
    </location>
</feature>
<organism evidence="3 6">
    <name type="scientific">Clostridium pasteurianum DSM 525 = ATCC 6013</name>
    <dbReference type="NCBI Taxonomy" id="1262449"/>
    <lineage>
        <taxon>Bacteria</taxon>
        <taxon>Bacillati</taxon>
        <taxon>Bacillota</taxon>
        <taxon>Clostridia</taxon>
        <taxon>Eubacteriales</taxon>
        <taxon>Clostridiaceae</taxon>
        <taxon>Clostridium</taxon>
    </lineage>
</organism>
<feature type="compositionally biased region" description="Low complexity" evidence="1">
    <location>
        <begin position="161"/>
        <end position="175"/>
    </location>
</feature>
<evidence type="ECO:0000313" key="3">
    <source>
        <dbReference type="EMBL" id="AJA52681.1"/>
    </source>
</evidence>
<dbReference type="Proteomes" id="UP000030905">
    <property type="component" value="Chromosome"/>
</dbReference>